<dbReference type="Pfam" id="PF05729">
    <property type="entry name" value="NACHT"/>
    <property type="match status" value="1"/>
</dbReference>
<evidence type="ECO:0000313" key="5">
    <source>
        <dbReference type="EMBL" id="CAH1233879.1"/>
    </source>
</evidence>
<dbReference type="InterPro" id="IPR001611">
    <property type="entry name" value="Leu-rich_rpt"/>
</dbReference>
<dbReference type="SUPFAM" id="SSF47986">
    <property type="entry name" value="DEATH domain"/>
    <property type="match status" value="1"/>
</dbReference>
<dbReference type="PROSITE" id="PS50017">
    <property type="entry name" value="DEATH_DOMAIN"/>
    <property type="match status" value="1"/>
</dbReference>
<keyword evidence="6" id="KW-1185">Reference proteome</keyword>
<feature type="domain" description="NACHT" evidence="4">
    <location>
        <begin position="205"/>
        <end position="331"/>
    </location>
</feature>
<evidence type="ECO:0000313" key="6">
    <source>
        <dbReference type="Proteomes" id="UP000838412"/>
    </source>
</evidence>
<dbReference type="InterPro" id="IPR000488">
    <property type="entry name" value="Death_dom"/>
</dbReference>
<dbReference type="GO" id="GO:0005524">
    <property type="term" value="F:ATP binding"/>
    <property type="evidence" value="ECO:0007669"/>
    <property type="project" value="UniProtKB-KW"/>
</dbReference>
<reference evidence="5" key="1">
    <citation type="submission" date="2022-01" db="EMBL/GenBank/DDBJ databases">
        <authorList>
            <person name="Braso-Vives M."/>
        </authorList>
    </citation>
    <scope>NUCLEOTIDE SEQUENCE</scope>
</reference>
<dbReference type="EMBL" id="OV696686">
    <property type="protein sequence ID" value="CAH1233879.1"/>
    <property type="molecule type" value="Genomic_DNA"/>
</dbReference>
<dbReference type="Proteomes" id="UP000838412">
    <property type="component" value="Chromosome 1"/>
</dbReference>
<keyword evidence="2" id="KW-0067">ATP-binding</keyword>
<evidence type="ECO:0000259" key="4">
    <source>
        <dbReference type="PROSITE" id="PS50837"/>
    </source>
</evidence>
<dbReference type="AlphaFoldDB" id="A0A8J9YQL9"/>
<dbReference type="InterPro" id="IPR007111">
    <property type="entry name" value="NACHT_NTPase"/>
</dbReference>
<dbReference type="SUPFAM" id="SSF52047">
    <property type="entry name" value="RNI-like"/>
    <property type="match status" value="2"/>
</dbReference>
<organism evidence="5 6">
    <name type="scientific">Branchiostoma lanceolatum</name>
    <name type="common">Common lancelet</name>
    <name type="synonym">Amphioxus lanceolatum</name>
    <dbReference type="NCBI Taxonomy" id="7740"/>
    <lineage>
        <taxon>Eukaryota</taxon>
        <taxon>Metazoa</taxon>
        <taxon>Chordata</taxon>
        <taxon>Cephalochordata</taxon>
        <taxon>Leptocardii</taxon>
        <taxon>Amphioxiformes</taxon>
        <taxon>Branchiostomatidae</taxon>
        <taxon>Branchiostoma</taxon>
    </lineage>
</organism>
<dbReference type="SMART" id="SM00368">
    <property type="entry name" value="LRR_RI"/>
    <property type="match status" value="10"/>
</dbReference>
<dbReference type="Pfam" id="PF13516">
    <property type="entry name" value="LRR_6"/>
    <property type="match status" value="3"/>
</dbReference>
<dbReference type="Gene3D" id="3.40.50.300">
    <property type="entry name" value="P-loop containing nucleotide triphosphate hydrolases"/>
    <property type="match status" value="1"/>
</dbReference>
<protein>
    <submittedName>
        <fullName evidence="5">NLRP12 protein</fullName>
    </submittedName>
</protein>
<dbReference type="GO" id="GO:0007165">
    <property type="term" value="P:signal transduction"/>
    <property type="evidence" value="ECO:0007669"/>
    <property type="project" value="InterPro"/>
</dbReference>
<dbReference type="CDD" id="cd01670">
    <property type="entry name" value="Death"/>
    <property type="match status" value="1"/>
</dbReference>
<dbReference type="InterPro" id="IPR032675">
    <property type="entry name" value="LRR_dom_sf"/>
</dbReference>
<dbReference type="PANTHER" id="PTHR46312">
    <property type="entry name" value="NACHT DOMAIN-CONTAINING PROTEIN"/>
    <property type="match status" value="1"/>
</dbReference>
<evidence type="ECO:0000259" key="3">
    <source>
        <dbReference type="PROSITE" id="PS50017"/>
    </source>
</evidence>
<gene>
    <name evidence="5" type="primary">NLRP12</name>
    <name evidence="5" type="ORF">BLAG_LOCUS2483</name>
</gene>
<accession>A0A8J9YQL9</accession>
<dbReference type="Gene3D" id="1.10.533.10">
    <property type="entry name" value="Death Domain, Fas"/>
    <property type="match status" value="1"/>
</dbReference>
<dbReference type="Gene3D" id="3.80.10.10">
    <property type="entry name" value="Ribonuclease Inhibitor"/>
    <property type="match status" value="1"/>
</dbReference>
<proteinExistence type="predicted"/>
<dbReference type="PROSITE" id="PS50837">
    <property type="entry name" value="NACHT"/>
    <property type="match status" value="1"/>
</dbReference>
<dbReference type="FunFam" id="1.10.533.10:FF:000095">
    <property type="entry name" value="Predicted protein"/>
    <property type="match status" value="1"/>
</dbReference>
<dbReference type="InterPro" id="IPR027417">
    <property type="entry name" value="P-loop_NTPase"/>
</dbReference>
<dbReference type="SMART" id="SM00005">
    <property type="entry name" value="DEATH"/>
    <property type="match status" value="1"/>
</dbReference>
<dbReference type="PROSITE" id="PS51450">
    <property type="entry name" value="LRR"/>
    <property type="match status" value="1"/>
</dbReference>
<dbReference type="OrthoDB" id="120976at2759"/>
<dbReference type="PANTHER" id="PTHR46312:SF2">
    <property type="entry name" value="NUCLEOTIDE-BINDING OLIGOMERIZATION DOMAIN-CONTAINING PROTEIN 2-LIKE"/>
    <property type="match status" value="1"/>
</dbReference>
<evidence type="ECO:0000256" key="1">
    <source>
        <dbReference type="ARBA" id="ARBA00022741"/>
    </source>
</evidence>
<dbReference type="SUPFAM" id="SSF52540">
    <property type="entry name" value="P-loop containing nucleoside triphosphate hydrolases"/>
    <property type="match status" value="1"/>
</dbReference>
<name>A0A8J9YQL9_BRALA</name>
<dbReference type="InterPro" id="IPR011029">
    <property type="entry name" value="DEATH-like_dom_sf"/>
</dbReference>
<evidence type="ECO:0000256" key="2">
    <source>
        <dbReference type="ARBA" id="ARBA00022840"/>
    </source>
</evidence>
<sequence length="1091" mass="121223">MAEGQGVASHSGEIADVRSYFFSIKEKVSSDWKDLAFHLGFEQPDIDNIDGRNRDDKSRCMDLLEEWLKRNGERATIEVLMEALSEANLQSVVDGLRQVKLQEVPVPVEAAGMESSSLQLTDVFQKSVKKYYELKLSHFKPLIWNDNFTLSLSDIFTQLELVPTSKKQLITSERSESMEGEQRKELKSLDDLFKPTVTGQSTAPRCILIEGEAGGGKTTFLSKEALDAVSQKTELGRRHDIVLLIRLREVREGETIEEMVWDQCVDEATEGIEVQSIRSILQRNMSCVIFLLDGYDELQPEARAAGQAIPKLLSGKLYSNSTIVITSRPSAGVQQYTRPDCHIHIMGFSRRHVKKYMQQYFTAVGKQLLTKALSEHVEANDLLNTLIYTPIFLMFVCVLWEEDQGMVSTRTMTGLYNNLLTCLVRKYCKREGVNMATEGLPTEVAESLLQLGKLALEALLRNETLIDLTEVKREKVNWELLLKLGVVSLEVSSSKSDPRKQLNFSHKTMQEFLAGRYVAHALCPQDIVQLLQLTSISKALELSNLLQFTCGCDSRAAQAVMEELSKISSREFTHLRPEQFERSDVPMDRDMKKSCKTYKRFASLCLIILSERQEPEVLQSISQALPIVMLDSSINSREATALKYFIQNLHSANLPDRLILKIPRGTSSKDTVQYLQQCFTTSLPGPKVDLKLSGKFDSPDKTARLISVLKNVPGLRALGLSRTFLTASSLQPLVQGFRHMSLLEELNLSVNPVLGDAGMEVLQVGLSSVPHLAVLFLGGVNGVGMTAVGMSYLAPYMRHLVELRELDLSSNKIGDTGLESLTAVLPIFTAMQVLVLWSIGISPTGMRTLVPALCQLTRLIKLDISFNAIGDPGLECLAAILHHLTAMKVLVLRGTHISDRGISALIKALPHLVQLQVLDVSRNNTGDSEIVSLVQTLCQPSSLDMEQNPLGDKSPTTAPHCNNTLQELYIGYNRGVTGAGLGRVAQLISALPVLTWLDMSGSRNTPAPLSDTAAMALAEALPRLPVLERLYLWNISMEPAGFQAVVQAAEEHPRLERLRHLCFPFSIHRFSRPRVPKGADTTASCLELSWL</sequence>
<dbReference type="Pfam" id="PF00531">
    <property type="entry name" value="Death"/>
    <property type="match status" value="1"/>
</dbReference>
<keyword evidence="1" id="KW-0547">Nucleotide-binding</keyword>
<feature type="domain" description="Death" evidence="3">
    <location>
        <begin position="24"/>
        <end position="100"/>
    </location>
</feature>